<dbReference type="Proteomes" id="UP000561181">
    <property type="component" value="Unassembled WGS sequence"/>
</dbReference>
<accession>A0A848QPZ7</accession>
<dbReference type="RefSeq" id="WP_170013423.1">
    <property type="nucleotide sequence ID" value="NZ_JABCRE010000003.1"/>
</dbReference>
<sequence>MLRQYLYVSTAPGLERDDLKGIIESCERNNEERGITGLLVYNGRNFLQLLEGEEADLLWVMRRISTDPRHSGLSVLEDVAAEERGCPDWLMRHIRLVDKIEDRRASLEEQLPSGLNDQLKRIILNFAALN</sequence>
<dbReference type="SMART" id="SM01034">
    <property type="entry name" value="BLUF"/>
    <property type="match status" value="1"/>
</dbReference>
<evidence type="ECO:0000313" key="2">
    <source>
        <dbReference type="EMBL" id="NMW32657.1"/>
    </source>
</evidence>
<dbReference type="GO" id="GO:0071949">
    <property type="term" value="F:FAD binding"/>
    <property type="evidence" value="ECO:0007669"/>
    <property type="project" value="InterPro"/>
</dbReference>
<gene>
    <name evidence="2" type="ORF">HKD42_11340</name>
</gene>
<keyword evidence="3" id="KW-1185">Reference proteome</keyword>
<dbReference type="EMBL" id="JABCRE010000003">
    <property type="protein sequence ID" value="NMW32657.1"/>
    <property type="molecule type" value="Genomic_DNA"/>
</dbReference>
<feature type="domain" description="BLUF" evidence="1">
    <location>
        <begin position="2"/>
        <end position="92"/>
    </location>
</feature>
<evidence type="ECO:0000259" key="1">
    <source>
        <dbReference type="PROSITE" id="PS50925"/>
    </source>
</evidence>
<name>A0A848QPZ7_9SPHN</name>
<dbReference type="Gene3D" id="3.30.70.100">
    <property type="match status" value="1"/>
</dbReference>
<dbReference type="AlphaFoldDB" id="A0A848QPZ7"/>
<dbReference type="PROSITE" id="PS50925">
    <property type="entry name" value="BLUF"/>
    <property type="match status" value="1"/>
</dbReference>
<comment type="caution">
    <text evidence="2">The sequence shown here is derived from an EMBL/GenBank/DDBJ whole genome shotgun (WGS) entry which is preliminary data.</text>
</comment>
<dbReference type="SUPFAM" id="SSF54975">
    <property type="entry name" value="Acylphosphatase/BLUF domain-like"/>
    <property type="match status" value="1"/>
</dbReference>
<evidence type="ECO:0000313" key="3">
    <source>
        <dbReference type="Proteomes" id="UP000561181"/>
    </source>
</evidence>
<dbReference type="Pfam" id="PF04940">
    <property type="entry name" value="BLUF"/>
    <property type="match status" value="1"/>
</dbReference>
<protein>
    <submittedName>
        <fullName evidence="2">BLUF domain-containing protein</fullName>
    </submittedName>
</protein>
<reference evidence="2 3" key="1">
    <citation type="submission" date="2020-04" db="EMBL/GenBank/DDBJ databases">
        <authorList>
            <person name="Liu A."/>
        </authorList>
    </citation>
    <scope>NUCLEOTIDE SEQUENCE [LARGE SCALE GENOMIC DNA]</scope>
    <source>
        <strain evidence="2 3">RZ02</strain>
    </source>
</reference>
<dbReference type="InterPro" id="IPR007024">
    <property type="entry name" value="BLUF_domain"/>
</dbReference>
<dbReference type="InterPro" id="IPR036046">
    <property type="entry name" value="Acylphosphatase-like_dom_sf"/>
</dbReference>
<dbReference type="GO" id="GO:0009882">
    <property type="term" value="F:blue light photoreceptor activity"/>
    <property type="evidence" value="ECO:0007669"/>
    <property type="project" value="InterPro"/>
</dbReference>
<proteinExistence type="predicted"/>
<organism evidence="2 3">
    <name type="scientific">Pontixanthobacter rizhaonensis</name>
    <dbReference type="NCBI Taxonomy" id="2730337"/>
    <lineage>
        <taxon>Bacteria</taxon>
        <taxon>Pseudomonadati</taxon>
        <taxon>Pseudomonadota</taxon>
        <taxon>Alphaproteobacteria</taxon>
        <taxon>Sphingomonadales</taxon>
        <taxon>Erythrobacteraceae</taxon>
        <taxon>Pontixanthobacter</taxon>
    </lineage>
</organism>